<name>A0A9W8BCC7_9FUNG</name>
<evidence type="ECO:0000256" key="1">
    <source>
        <dbReference type="SAM" id="MobiDB-lite"/>
    </source>
</evidence>
<dbReference type="EMBL" id="JANBQF010000307">
    <property type="protein sequence ID" value="KAJ2002382.1"/>
    <property type="molecule type" value="Genomic_DNA"/>
</dbReference>
<dbReference type="Proteomes" id="UP001150907">
    <property type="component" value="Unassembled WGS sequence"/>
</dbReference>
<dbReference type="AlphaFoldDB" id="A0A9W8BCC7"/>
<gene>
    <name evidence="3" type="ORF">H4R26_003631</name>
</gene>
<evidence type="ECO:0000313" key="3">
    <source>
        <dbReference type="EMBL" id="KAJ2002382.1"/>
    </source>
</evidence>
<protein>
    <submittedName>
        <fullName evidence="3">Uncharacterized protein</fullName>
    </submittedName>
</protein>
<sequence>MKSFAATAVFVVAAAAASSTQAPAAIPSQTLNSAQAAALATLSAAQASLNAMNSQLVANDKASQAAAIESQSQVAHSHSGSEDLGALDSSMLEGMESSIHEQSKDSAASSVAGSMLALALMAGAAMF</sequence>
<proteinExistence type="predicted"/>
<feature type="chain" id="PRO_5040751609" evidence="2">
    <location>
        <begin position="17"/>
        <end position="127"/>
    </location>
</feature>
<evidence type="ECO:0000313" key="4">
    <source>
        <dbReference type="Proteomes" id="UP001150907"/>
    </source>
</evidence>
<keyword evidence="4" id="KW-1185">Reference proteome</keyword>
<reference evidence="3" key="1">
    <citation type="submission" date="2022-07" db="EMBL/GenBank/DDBJ databases">
        <title>Phylogenomic reconstructions and comparative analyses of Kickxellomycotina fungi.</title>
        <authorList>
            <person name="Reynolds N.K."/>
            <person name="Stajich J.E."/>
            <person name="Barry K."/>
            <person name="Grigoriev I.V."/>
            <person name="Crous P."/>
            <person name="Smith M.E."/>
        </authorList>
    </citation>
    <scope>NUCLEOTIDE SEQUENCE</scope>
    <source>
        <strain evidence="3">IMI 214461</strain>
    </source>
</reference>
<feature type="signal peptide" evidence="2">
    <location>
        <begin position="1"/>
        <end position="16"/>
    </location>
</feature>
<feature type="region of interest" description="Disordered" evidence="1">
    <location>
        <begin position="68"/>
        <end position="106"/>
    </location>
</feature>
<keyword evidence="2" id="KW-0732">Signal</keyword>
<dbReference type="OrthoDB" id="10621149at2759"/>
<evidence type="ECO:0000256" key="2">
    <source>
        <dbReference type="SAM" id="SignalP"/>
    </source>
</evidence>
<accession>A0A9W8BCC7</accession>
<comment type="caution">
    <text evidence="3">The sequence shown here is derived from an EMBL/GenBank/DDBJ whole genome shotgun (WGS) entry which is preliminary data.</text>
</comment>
<organism evidence="3 4">
    <name type="scientific">Coemansia thaxteri</name>
    <dbReference type="NCBI Taxonomy" id="2663907"/>
    <lineage>
        <taxon>Eukaryota</taxon>
        <taxon>Fungi</taxon>
        <taxon>Fungi incertae sedis</taxon>
        <taxon>Zoopagomycota</taxon>
        <taxon>Kickxellomycotina</taxon>
        <taxon>Kickxellomycetes</taxon>
        <taxon>Kickxellales</taxon>
        <taxon>Kickxellaceae</taxon>
        <taxon>Coemansia</taxon>
    </lineage>
</organism>